<evidence type="ECO:0000313" key="11">
    <source>
        <dbReference type="EMBL" id="BAE49867.1"/>
    </source>
</evidence>
<dbReference type="Pfam" id="PF01061">
    <property type="entry name" value="ABC2_membrane"/>
    <property type="match status" value="1"/>
</dbReference>
<evidence type="ECO:0000256" key="4">
    <source>
        <dbReference type="ARBA" id="ARBA00022475"/>
    </source>
</evidence>
<evidence type="ECO:0000256" key="1">
    <source>
        <dbReference type="ARBA" id="ARBA00004429"/>
    </source>
</evidence>
<dbReference type="STRING" id="342108.amb1063"/>
<sequence length="262" mass="29334">MESRPALIFIGLVWARAKADFGSRYAGSALGTLWNALQPILTIAVFSAVFETILRVRLPKGDLPFGYTLYLCAGYFPWLAFSESMTLGAGAFLRNAQFIRKMPVPAYLFVADVVLTSFIFLAVNFAIFLLLSIFAGNPVSLTWALIPIIFLVLWVYTYCLGLIVGLVNTYFRDVGLAVPIILQLWMWMTPIVYPIEAVPESFQKLLMINPLTPVLAMLRDATLNGRMPARHDLTLTALWTIVLIALATLAWRRLGRDVRDLL</sequence>
<accession>Q2W8F8</accession>
<dbReference type="AlphaFoldDB" id="Q2W8F8"/>
<feature type="transmembrane region" description="Helical" evidence="9">
    <location>
        <begin position="141"/>
        <end position="167"/>
    </location>
</feature>
<dbReference type="InterPro" id="IPR013525">
    <property type="entry name" value="ABC2_TM"/>
</dbReference>
<feature type="domain" description="ABC transmembrane type-2" evidence="10">
    <location>
        <begin position="30"/>
        <end position="254"/>
    </location>
</feature>
<proteinExistence type="inferred from homology"/>
<dbReference type="EMBL" id="AP007255">
    <property type="protein sequence ID" value="BAE49867.1"/>
    <property type="molecule type" value="Genomic_DNA"/>
</dbReference>
<dbReference type="KEGG" id="mag:amb1063"/>
<keyword evidence="8 9" id="KW-0472">Membrane</keyword>
<dbReference type="PROSITE" id="PS51012">
    <property type="entry name" value="ABC_TM2"/>
    <property type="match status" value="1"/>
</dbReference>
<dbReference type="GO" id="GO:0015920">
    <property type="term" value="P:lipopolysaccharide transport"/>
    <property type="evidence" value="ECO:0007669"/>
    <property type="project" value="TreeGrafter"/>
</dbReference>
<evidence type="ECO:0000313" key="12">
    <source>
        <dbReference type="Proteomes" id="UP000007058"/>
    </source>
</evidence>
<dbReference type="InterPro" id="IPR047817">
    <property type="entry name" value="ABC2_TM_bact-type"/>
</dbReference>
<organism evidence="11 12">
    <name type="scientific">Paramagnetospirillum magneticum (strain ATCC 700264 / AMB-1)</name>
    <name type="common">Magnetospirillum magneticum</name>
    <dbReference type="NCBI Taxonomy" id="342108"/>
    <lineage>
        <taxon>Bacteria</taxon>
        <taxon>Pseudomonadati</taxon>
        <taxon>Pseudomonadota</taxon>
        <taxon>Alphaproteobacteria</taxon>
        <taxon>Rhodospirillales</taxon>
        <taxon>Magnetospirillaceae</taxon>
        <taxon>Paramagnetospirillum</taxon>
    </lineage>
</organism>
<dbReference type="PANTHER" id="PTHR30413">
    <property type="entry name" value="INNER MEMBRANE TRANSPORT PERMEASE"/>
    <property type="match status" value="1"/>
</dbReference>
<feature type="transmembrane region" description="Helical" evidence="9">
    <location>
        <begin position="174"/>
        <end position="195"/>
    </location>
</feature>
<comment type="subcellular location">
    <subcellularLocation>
        <location evidence="1 9">Cell inner membrane</location>
        <topology evidence="1 9">Multi-pass membrane protein</topology>
    </subcellularLocation>
</comment>
<dbReference type="PANTHER" id="PTHR30413:SF8">
    <property type="entry name" value="TRANSPORT PERMEASE PROTEIN"/>
    <property type="match status" value="1"/>
</dbReference>
<evidence type="ECO:0000256" key="7">
    <source>
        <dbReference type="ARBA" id="ARBA00022989"/>
    </source>
</evidence>
<keyword evidence="4 9" id="KW-1003">Cell membrane</keyword>
<evidence type="ECO:0000256" key="9">
    <source>
        <dbReference type="RuleBase" id="RU361157"/>
    </source>
</evidence>
<name>Q2W8F8_PARM1</name>
<evidence type="ECO:0000256" key="6">
    <source>
        <dbReference type="ARBA" id="ARBA00022692"/>
    </source>
</evidence>
<protein>
    <recommendedName>
        <fullName evidence="9">Transport permease protein</fullName>
    </recommendedName>
</protein>
<keyword evidence="7 9" id="KW-1133">Transmembrane helix</keyword>
<keyword evidence="12" id="KW-1185">Reference proteome</keyword>
<gene>
    <name evidence="11" type="ordered locus">amb1063</name>
</gene>
<dbReference type="GO" id="GO:0140359">
    <property type="term" value="F:ABC-type transporter activity"/>
    <property type="evidence" value="ECO:0007669"/>
    <property type="project" value="InterPro"/>
</dbReference>
<evidence type="ECO:0000256" key="5">
    <source>
        <dbReference type="ARBA" id="ARBA00022519"/>
    </source>
</evidence>
<evidence type="ECO:0000256" key="3">
    <source>
        <dbReference type="ARBA" id="ARBA00022448"/>
    </source>
</evidence>
<feature type="transmembrane region" description="Helical" evidence="9">
    <location>
        <begin position="29"/>
        <end position="50"/>
    </location>
</feature>
<keyword evidence="3 9" id="KW-0813">Transport</keyword>
<comment type="caution">
    <text evidence="9">Lacks conserved residue(s) required for the propagation of feature annotation.</text>
</comment>
<evidence type="ECO:0000256" key="8">
    <source>
        <dbReference type="ARBA" id="ARBA00023136"/>
    </source>
</evidence>
<dbReference type="GO" id="GO:0005886">
    <property type="term" value="C:plasma membrane"/>
    <property type="evidence" value="ECO:0007669"/>
    <property type="project" value="UniProtKB-SubCell"/>
</dbReference>
<feature type="transmembrane region" description="Helical" evidence="9">
    <location>
        <begin position="233"/>
        <end position="251"/>
    </location>
</feature>
<reference evidence="11 12" key="1">
    <citation type="journal article" date="2005" name="DNA Res.">
        <title>Complete genome sequence of the facultative anaerobic magnetotactic bacterium Magnetospirillum sp. strain AMB-1.</title>
        <authorList>
            <person name="Matsunaga T."/>
            <person name="Okamura Y."/>
            <person name="Fukuda Y."/>
            <person name="Wahyudi A.T."/>
            <person name="Murase Y."/>
            <person name="Takeyama H."/>
        </authorList>
    </citation>
    <scope>NUCLEOTIDE SEQUENCE [LARGE SCALE GENOMIC DNA]</scope>
    <source>
        <strain evidence="12">ATCC 700264 / AMB-1</strain>
    </source>
</reference>
<dbReference type="Proteomes" id="UP000007058">
    <property type="component" value="Chromosome"/>
</dbReference>
<evidence type="ECO:0000256" key="2">
    <source>
        <dbReference type="ARBA" id="ARBA00007783"/>
    </source>
</evidence>
<keyword evidence="6 9" id="KW-0812">Transmembrane</keyword>
<dbReference type="HOGENOM" id="CLU_060703_1_1_5"/>
<keyword evidence="5" id="KW-0997">Cell inner membrane</keyword>
<comment type="similarity">
    <text evidence="2 9">Belongs to the ABC-2 integral membrane protein family.</text>
</comment>
<evidence type="ECO:0000259" key="10">
    <source>
        <dbReference type="PROSITE" id="PS51012"/>
    </source>
</evidence>
<feature type="transmembrane region" description="Helical" evidence="9">
    <location>
        <begin position="106"/>
        <end position="135"/>
    </location>
</feature>